<dbReference type="EMBL" id="JACNLL010000035">
    <property type="protein sequence ID" value="MBC8199102.1"/>
    <property type="molecule type" value="Genomic_DNA"/>
</dbReference>
<dbReference type="AlphaFoldDB" id="A0A8J6N603"/>
<evidence type="ECO:0000313" key="2">
    <source>
        <dbReference type="Proteomes" id="UP000603545"/>
    </source>
</evidence>
<sequence length="73" mass="8429">MQELTSPQILLLKALAVNPSTKILSTKYMNKHKLSIGGIQYAQKKLEQMDLIEKKNQVWQVVDPVFRLWLSGF</sequence>
<proteinExistence type="predicted"/>
<organism evidence="1 2">
    <name type="scientific">Candidatus Desulfaltia bathyphila</name>
    <dbReference type="NCBI Taxonomy" id="2841697"/>
    <lineage>
        <taxon>Bacteria</taxon>
        <taxon>Pseudomonadati</taxon>
        <taxon>Thermodesulfobacteriota</taxon>
        <taxon>Desulfobacteria</taxon>
        <taxon>Desulfobacterales</taxon>
        <taxon>Desulfobacterales incertae sedis</taxon>
        <taxon>Candidatus Desulfaltia</taxon>
    </lineage>
</organism>
<name>A0A8J6N603_9BACT</name>
<accession>A0A8J6N603</accession>
<comment type="caution">
    <text evidence="1">The sequence shown here is derived from an EMBL/GenBank/DDBJ whole genome shotgun (WGS) entry which is preliminary data.</text>
</comment>
<evidence type="ECO:0000313" key="1">
    <source>
        <dbReference type="EMBL" id="MBC8199102.1"/>
    </source>
</evidence>
<gene>
    <name evidence="1" type="ORF">H8E80_03530</name>
</gene>
<reference evidence="1 2" key="1">
    <citation type="submission" date="2020-08" db="EMBL/GenBank/DDBJ databases">
        <title>Bridging the membrane lipid divide: bacteria of the FCB group superphylum have the potential to synthesize archaeal ether lipids.</title>
        <authorList>
            <person name="Villanueva L."/>
            <person name="Von Meijenfeldt F.A.B."/>
            <person name="Westbye A.B."/>
            <person name="Yadav S."/>
            <person name="Hopmans E.C."/>
            <person name="Dutilh B.E."/>
            <person name="Sinninghe Damste J.S."/>
        </authorList>
    </citation>
    <scope>NUCLEOTIDE SEQUENCE [LARGE SCALE GENOMIC DNA]</scope>
    <source>
        <strain evidence="1">NIOZ-UU82</strain>
    </source>
</reference>
<dbReference type="Proteomes" id="UP000603545">
    <property type="component" value="Unassembled WGS sequence"/>
</dbReference>
<protein>
    <submittedName>
        <fullName evidence="1">Uncharacterized protein</fullName>
    </submittedName>
</protein>